<dbReference type="InterPro" id="IPR015943">
    <property type="entry name" value="WD40/YVTN_repeat-like_dom_sf"/>
</dbReference>
<evidence type="ECO:0000313" key="6">
    <source>
        <dbReference type="Proteomes" id="UP000053593"/>
    </source>
</evidence>
<feature type="region of interest" description="Disordered" evidence="4">
    <location>
        <begin position="416"/>
        <end position="444"/>
    </location>
</feature>
<dbReference type="Proteomes" id="UP000053593">
    <property type="component" value="Unassembled WGS sequence"/>
</dbReference>
<keyword evidence="1 3" id="KW-0853">WD repeat</keyword>
<dbReference type="PANTHER" id="PTHR19848">
    <property type="entry name" value="WD40 REPEAT PROTEIN"/>
    <property type="match status" value="1"/>
</dbReference>
<dbReference type="Pfam" id="PF00400">
    <property type="entry name" value="WD40"/>
    <property type="match status" value="1"/>
</dbReference>
<evidence type="ECO:0000313" key="5">
    <source>
        <dbReference type="EMBL" id="KIK54518.1"/>
    </source>
</evidence>
<dbReference type="EMBL" id="KN834815">
    <property type="protein sequence ID" value="KIK54518.1"/>
    <property type="molecule type" value="Genomic_DNA"/>
</dbReference>
<protein>
    <submittedName>
        <fullName evidence="5">Uncharacterized protein</fullName>
    </submittedName>
</protein>
<dbReference type="Gene3D" id="2.130.10.10">
    <property type="entry name" value="YVTN repeat-like/Quinoprotein amine dehydrogenase"/>
    <property type="match status" value="2"/>
</dbReference>
<sequence>MFSFFQVMLLRTAYSTRKEFHLAGKLTGHGGAVLCLSVTEDGKLLASGGADGLRIWDMKTRKQLSVPSRAGVRGAVTAVTWASRSDDPDDTRAVFFGTQSGSLVCWKQLPGKSDVVAFEEKSELQIAGASEITGVIFDSSTGQLAVCNCTGVVQLYSVDGNLRLSVLFSVAMDGIVPKSIVFCKGGDRRLLVFSLYNGAVYEFHSDGSSHCLVEGSGMIGSADVDLTKNRYITDDPSQGVGLFRLDGGRLKTFEVKETKGWRPRQVTFADEGKTVVSGSDHGRVYVFDRRSGEVVDELSIGSENWVQTVLVLSFLLLELVELDIIEHTQATECEGHSTIMAARSGDIDGTSDIYVWRRQRTERDSINTLTEKGYLYKLLQVIMLAATIAFILQNSGLWHFPRVHIVVEQEKSGTLYDQSTSASPVPRTSTTRDNRPSSGAFVPRHETLSGMGLLTLKRRNEAAIVAVQPQPSSKAKSEVHS</sequence>
<feature type="repeat" description="WD" evidence="3">
    <location>
        <begin position="26"/>
        <end position="66"/>
    </location>
</feature>
<proteinExistence type="predicted"/>
<dbReference type="OrthoDB" id="2654453at2759"/>
<keyword evidence="2" id="KW-0677">Repeat</keyword>
<evidence type="ECO:0000256" key="4">
    <source>
        <dbReference type="SAM" id="MobiDB-lite"/>
    </source>
</evidence>
<accession>A0A0D0CHY9</accession>
<dbReference type="PANTHER" id="PTHR19848:SF8">
    <property type="entry name" value="F-BOX AND WD REPEAT DOMAIN CONTAINING 7"/>
    <property type="match status" value="1"/>
</dbReference>
<feature type="compositionally biased region" description="Polar residues" evidence="4">
    <location>
        <begin position="416"/>
        <end position="429"/>
    </location>
</feature>
<dbReference type="AlphaFoldDB" id="A0A0D0CHY9"/>
<dbReference type="SUPFAM" id="SSF101898">
    <property type="entry name" value="NHL repeat"/>
    <property type="match status" value="1"/>
</dbReference>
<dbReference type="PROSITE" id="PS50082">
    <property type="entry name" value="WD_REPEATS_2"/>
    <property type="match status" value="1"/>
</dbReference>
<evidence type="ECO:0000256" key="2">
    <source>
        <dbReference type="ARBA" id="ARBA00022737"/>
    </source>
</evidence>
<dbReference type="HOGENOM" id="CLU_042559_1_0_1"/>
<organism evidence="5 6">
    <name type="scientific">Collybiopsis luxurians FD-317 M1</name>
    <dbReference type="NCBI Taxonomy" id="944289"/>
    <lineage>
        <taxon>Eukaryota</taxon>
        <taxon>Fungi</taxon>
        <taxon>Dikarya</taxon>
        <taxon>Basidiomycota</taxon>
        <taxon>Agaricomycotina</taxon>
        <taxon>Agaricomycetes</taxon>
        <taxon>Agaricomycetidae</taxon>
        <taxon>Agaricales</taxon>
        <taxon>Marasmiineae</taxon>
        <taxon>Omphalotaceae</taxon>
        <taxon>Collybiopsis</taxon>
        <taxon>Collybiopsis luxurians</taxon>
    </lineage>
</organism>
<name>A0A0D0CHY9_9AGAR</name>
<evidence type="ECO:0000256" key="3">
    <source>
        <dbReference type="PROSITE-ProRule" id="PRU00221"/>
    </source>
</evidence>
<dbReference type="SMART" id="SM00320">
    <property type="entry name" value="WD40"/>
    <property type="match status" value="4"/>
</dbReference>
<reference evidence="5 6" key="1">
    <citation type="submission" date="2014-04" db="EMBL/GenBank/DDBJ databases">
        <title>Evolutionary Origins and Diversification of the Mycorrhizal Mutualists.</title>
        <authorList>
            <consortium name="DOE Joint Genome Institute"/>
            <consortium name="Mycorrhizal Genomics Consortium"/>
            <person name="Kohler A."/>
            <person name="Kuo A."/>
            <person name="Nagy L.G."/>
            <person name="Floudas D."/>
            <person name="Copeland A."/>
            <person name="Barry K.W."/>
            <person name="Cichocki N."/>
            <person name="Veneault-Fourrey C."/>
            <person name="LaButti K."/>
            <person name="Lindquist E.A."/>
            <person name="Lipzen A."/>
            <person name="Lundell T."/>
            <person name="Morin E."/>
            <person name="Murat C."/>
            <person name="Riley R."/>
            <person name="Ohm R."/>
            <person name="Sun H."/>
            <person name="Tunlid A."/>
            <person name="Henrissat B."/>
            <person name="Grigoriev I.V."/>
            <person name="Hibbett D.S."/>
            <person name="Martin F."/>
        </authorList>
    </citation>
    <scope>NUCLEOTIDE SEQUENCE [LARGE SCALE GENOMIC DNA]</scope>
    <source>
        <strain evidence="5 6">FD-317 M1</strain>
    </source>
</reference>
<keyword evidence="6" id="KW-1185">Reference proteome</keyword>
<gene>
    <name evidence="5" type="ORF">GYMLUDRAFT_63121</name>
</gene>
<evidence type="ECO:0000256" key="1">
    <source>
        <dbReference type="ARBA" id="ARBA00022574"/>
    </source>
</evidence>
<dbReference type="InterPro" id="IPR001680">
    <property type="entry name" value="WD40_rpt"/>
</dbReference>